<dbReference type="SUPFAM" id="SSF51445">
    <property type="entry name" value="(Trans)glycosidases"/>
    <property type="match status" value="1"/>
</dbReference>
<dbReference type="InterPro" id="IPR017853">
    <property type="entry name" value="GH"/>
</dbReference>
<keyword evidence="5 9" id="KW-0378">Hydrolase</keyword>
<feature type="domain" description="Fibronectin type-III" evidence="10">
    <location>
        <begin position="533"/>
        <end position="627"/>
    </location>
</feature>
<dbReference type="Gene3D" id="2.60.40.710">
    <property type="entry name" value="Endoglucanase-like"/>
    <property type="match status" value="1"/>
</dbReference>
<dbReference type="InterPro" id="IPR003305">
    <property type="entry name" value="CenC_carb-bd"/>
</dbReference>
<gene>
    <name evidence="13" type="ORF">BBD42_04935</name>
</gene>
<reference evidence="13" key="1">
    <citation type="submission" date="2016-08" db="EMBL/GenBank/DDBJ databases">
        <title>Complete Genome Seqeunce of Paenibacillus sp. BIHB 4019 from tea rhizoplane.</title>
        <authorList>
            <person name="Thakur R."/>
            <person name="Swarnkar M.K."/>
            <person name="Gulati A."/>
        </authorList>
    </citation>
    <scope>NUCLEOTIDE SEQUENCE [LARGE SCALE GENOMIC DNA]</scope>
    <source>
        <strain evidence="13">BIHB4019</strain>
    </source>
</reference>
<comment type="pathway">
    <text evidence="2">Glycan degradation; xylan degradation.</text>
</comment>
<dbReference type="InterPro" id="IPR036966">
    <property type="entry name" value="CBM3_sf"/>
</dbReference>
<dbReference type="GO" id="GO:0031176">
    <property type="term" value="F:endo-1,4-beta-xylanase activity"/>
    <property type="evidence" value="ECO:0007669"/>
    <property type="project" value="UniProtKB-EC"/>
</dbReference>
<organism evidence="13">
    <name type="scientific">Paenibacillus sp. BIHB 4019</name>
    <dbReference type="NCBI Taxonomy" id="1870819"/>
    <lineage>
        <taxon>Bacteria</taxon>
        <taxon>Bacillati</taxon>
        <taxon>Bacillota</taxon>
        <taxon>Bacilli</taxon>
        <taxon>Bacillales</taxon>
        <taxon>Paenibacillaceae</taxon>
        <taxon>Paenibacillus</taxon>
    </lineage>
</organism>
<dbReference type="Gene3D" id="2.60.120.260">
    <property type="entry name" value="Galactose-binding domain-like"/>
    <property type="match status" value="1"/>
</dbReference>
<comment type="catalytic activity">
    <reaction evidence="1 9">
        <text>Endohydrolysis of (1-&gt;4)-beta-D-xylosidic linkages in xylans.</text>
        <dbReference type="EC" id="3.2.1.8"/>
    </reaction>
</comment>
<evidence type="ECO:0000259" key="10">
    <source>
        <dbReference type="PROSITE" id="PS50853"/>
    </source>
</evidence>
<dbReference type="GO" id="GO:0030248">
    <property type="term" value="F:cellulose binding"/>
    <property type="evidence" value="ECO:0007669"/>
    <property type="project" value="InterPro"/>
</dbReference>
<dbReference type="Gene3D" id="3.20.20.80">
    <property type="entry name" value="Glycosidases"/>
    <property type="match status" value="1"/>
</dbReference>
<feature type="domain" description="GH10" evidence="12">
    <location>
        <begin position="196"/>
        <end position="524"/>
    </location>
</feature>
<evidence type="ECO:0000256" key="6">
    <source>
        <dbReference type="ARBA" id="ARBA00023277"/>
    </source>
</evidence>
<dbReference type="SMART" id="SM01067">
    <property type="entry name" value="CBM_3"/>
    <property type="match status" value="1"/>
</dbReference>
<dbReference type="GO" id="GO:0045493">
    <property type="term" value="P:xylan catabolic process"/>
    <property type="evidence" value="ECO:0007669"/>
    <property type="project" value="UniProtKB-KW"/>
</dbReference>
<dbReference type="SMART" id="SM00060">
    <property type="entry name" value="FN3"/>
    <property type="match status" value="1"/>
</dbReference>
<dbReference type="AlphaFoldDB" id="A0A1B2DDW5"/>
<dbReference type="InterPro" id="IPR003961">
    <property type="entry name" value="FN3_dom"/>
</dbReference>
<dbReference type="InterPro" id="IPR044846">
    <property type="entry name" value="GH10"/>
</dbReference>
<dbReference type="PROSITE" id="PS51172">
    <property type="entry name" value="CBM3"/>
    <property type="match status" value="1"/>
</dbReference>
<name>A0A1B2DDW5_9BACL</name>
<dbReference type="EC" id="3.2.1.8" evidence="9"/>
<dbReference type="InterPro" id="IPR001000">
    <property type="entry name" value="GH10_dom"/>
</dbReference>
<evidence type="ECO:0000256" key="7">
    <source>
        <dbReference type="ARBA" id="ARBA00023295"/>
    </source>
</evidence>
<proteinExistence type="inferred from homology"/>
<evidence type="ECO:0000313" key="13">
    <source>
        <dbReference type="EMBL" id="ANY65885.1"/>
    </source>
</evidence>
<dbReference type="PROSITE" id="PS51760">
    <property type="entry name" value="GH10_2"/>
    <property type="match status" value="1"/>
</dbReference>
<evidence type="ECO:0000259" key="12">
    <source>
        <dbReference type="PROSITE" id="PS51760"/>
    </source>
</evidence>
<keyword evidence="7 9" id="KW-0326">Glycosidase</keyword>
<evidence type="ECO:0000256" key="5">
    <source>
        <dbReference type="ARBA" id="ARBA00022801"/>
    </source>
</evidence>
<dbReference type="SUPFAM" id="SSF49785">
    <property type="entry name" value="Galactose-binding domain-like"/>
    <property type="match status" value="1"/>
</dbReference>
<evidence type="ECO:0000256" key="8">
    <source>
        <dbReference type="ARBA" id="ARBA00023326"/>
    </source>
</evidence>
<keyword evidence="4" id="KW-0677">Repeat</keyword>
<dbReference type="Pfam" id="PF02018">
    <property type="entry name" value="CBM_4_9"/>
    <property type="match status" value="1"/>
</dbReference>
<dbReference type="PRINTS" id="PR00134">
    <property type="entry name" value="GLHYDRLASE10"/>
</dbReference>
<keyword evidence="6 9" id="KW-0119">Carbohydrate metabolism</keyword>
<dbReference type="InterPro" id="IPR001956">
    <property type="entry name" value="CBM3"/>
</dbReference>
<dbReference type="RefSeq" id="WP_099517258.1">
    <property type="nucleotide sequence ID" value="NZ_CP016808.1"/>
</dbReference>
<protein>
    <recommendedName>
        <fullName evidence="9">Beta-xylanase</fullName>
        <ecNumber evidence="9">3.2.1.8</ecNumber>
    </recommendedName>
</protein>
<evidence type="ECO:0000256" key="4">
    <source>
        <dbReference type="ARBA" id="ARBA00022737"/>
    </source>
</evidence>
<evidence type="ECO:0000259" key="11">
    <source>
        <dbReference type="PROSITE" id="PS51172"/>
    </source>
</evidence>
<dbReference type="PANTHER" id="PTHR31490">
    <property type="entry name" value="GLYCOSYL HYDROLASE"/>
    <property type="match status" value="1"/>
</dbReference>
<keyword evidence="3 13" id="KW-0858">Xylan degradation</keyword>
<dbReference type="Pfam" id="PF00942">
    <property type="entry name" value="CBM_3"/>
    <property type="match status" value="1"/>
</dbReference>
<evidence type="ECO:0000256" key="9">
    <source>
        <dbReference type="RuleBase" id="RU361174"/>
    </source>
</evidence>
<dbReference type="PANTHER" id="PTHR31490:SF90">
    <property type="entry name" value="ENDO-1,4-BETA-XYLANASE A"/>
    <property type="match status" value="1"/>
</dbReference>
<dbReference type="SUPFAM" id="SSF49265">
    <property type="entry name" value="Fibronectin type III"/>
    <property type="match status" value="1"/>
</dbReference>
<keyword evidence="8 9" id="KW-0624">Polysaccharide degradation</keyword>
<comment type="similarity">
    <text evidence="9">Belongs to the glycosyl hydrolase 10 (cellulase F) family.</text>
</comment>
<evidence type="ECO:0000256" key="2">
    <source>
        <dbReference type="ARBA" id="ARBA00004851"/>
    </source>
</evidence>
<accession>A0A1B2DDW5</accession>
<dbReference type="SUPFAM" id="SSF49384">
    <property type="entry name" value="Carbohydrate-binding domain"/>
    <property type="match status" value="1"/>
</dbReference>
<feature type="domain" description="CBM3" evidence="11">
    <location>
        <begin position="629"/>
        <end position="782"/>
    </location>
</feature>
<sequence length="782" mass="85473">MSNRQLYPFMKALKFLIIVSLLLPLYWAKPVQAVEAGNTLLQQSDFEDGTVQQWGGRGGVEVLAANAAAARSGAYGLAVSGRTSTWHGPSLDVTSQLEIGQTYEFIGWVKLPAGAANANISMSLQRTLPAGTRYENIASGAVTASGWTKLQATFKMLEPATQVAVYFEVPGSATASFYLDDFRFERHPDLGPIIIEDTIPSLKDAFAGKFLIGSAFTNDELLTVPDKQLLSKHFNSVTPGNVLKWDSTEPQENVFHFSEADAAVAFGVQNGQQVRGHTLVWHSQTPDWVFRDANGNLVSKAVLYARMQNHIQTVMERYEGKIYAWDVVNEVIDTSQPDGLRRSLWYQIAGEEYIEKAFEFAHAVDPTVKLFINDYNTHEPAKSQALYNLITRLQAKGVPIDGVGHQTHISLYYPTLAEIESSIIKFKALGLETHITELDISVYSDNSQSYDTFSAELKQRQANLYKALFQVFLRHTDTVTNVTLWGKDDAHTWLRTFPVTRNNWPLLFDERLQSKPAYWSVLETVQTPEGPLVPAAPTGLTATAGSMQVQLAWNAVAGATSYTVKRATTSGGPYTTLSAAVSGSVYNDTAVTNGTTYYYIIQAVNSAGTGAASAEAVATPTGTTGPEQPSGALAVAYRVGDSNAGDNQLKPQFIIKNNGTAPVAMSGLTIRYWYTIDGEKQQNFFCDYAQAGNGNVSGSFVKLTTPRTGADYYVELSFSSGAGSIPAGGTSGEIHTRIHKSDWTNFSETDDYSFNSSRTTYADYTKVTLYQNGNLVWGTEPS</sequence>
<dbReference type="SMART" id="SM00633">
    <property type="entry name" value="Glyco_10"/>
    <property type="match status" value="1"/>
</dbReference>
<dbReference type="PROSITE" id="PS50853">
    <property type="entry name" value="FN3"/>
    <property type="match status" value="1"/>
</dbReference>
<dbReference type="InterPro" id="IPR036116">
    <property type="entry name" value="FN3_sf"/>
</dbReference>
<dbReference type="InterPro" id="IPR013783">
    <property type="entry name" value="Ig-like_fold"/>
</dbReference>
<dbReference type="Pfam" id="PF00331">
    <property type="entry name" value="Glyco_hydro_10"/>
    <property type="match status" value="1"/>
</dbReference>
<dbReference type="EMBL" id="CP016808">
    <property type="protein sequence ID" value="ANY65885.1"/>
    <property type="molecule type" value="Genomic_DNA"/>
</dbReference>
<dbReference type="InterPro" id="IPR008979">
    <property type="entry name" value="Galactose-bd-like_sf"/>
</dbReference>
<evidence type="ECO:0000256" key="1">
    <source>
        <dbReference type="ARBA" id="ARBA00000681"/>
    </source>
</evidence>
<dbReference type="Gene3D" id="2.60.40.10">
    <property type="entry name" value="Immunoglobulins"/>
    <property type="match status" value="1"/>
</dbReference>
<dbReference type="InterPro" id="IPR008965">
    <property type="entry name" value="CBM2/CBM3_carb-bd_dom_sf"/>
</dbReference>
<dbReference type="CDD" id="cd00063">
    <property type="entry name" value="FN3"/>
    <property type="match status" value="1"/>
</dbReference>
<evidence type="ECO:0000256" key="3">
    <source>
        <dbReference type="ARBA" id="ARBA00022651"/>
    </source>
</evidence>